<keyword evidence="1" id="KW-0479">Metal-binding</keyword>
<gene>
    <name evidence="2" type="ORF">AS030_17480</name>
</gene>
<dbReference type="Pfam" id="PF13669">
    <property type="entry name" value="Glyoxalase_4"/>
    <property type="match status" value="1"/>
</dbReference>
<dbReference type="GO" id="GO:0046491">
    <property type="term" value="P:L-methylmalonyl-CoA metabolic process"/>
    <property type="evidence" value="ECO:0007669"/>
    <property type="project" value="TreeGrafter"/>
</dbReference>
<dbReference type="GO" id="GO:0016829">
    <property type="term" value="F:lyase activity"/>
    <property type="evidence" value="ECO:0007669"/>
    <property type="project" value="UniProtKB-KW"/>
</dbReference>
<dbReference type="EMBL" id="LNQN01000005">
    <property type="protein sequence ID" value="KSU82172.1"/>
    <property type="molecule type" value="Genomic_DNA"/>
</dbReference>
<keyword evidence="3" id="KW-1185">Reference proteome</keyword>
<dbReference type="InterPro" id="IPR029068">
    <property type="entry name" value="Glyas_Bleomycin-R_OHBP_Dase"/>
</dbReference>
<comment type="caution">
    <text evidence="2">The sequence shown here is derived from an EMBL/GenBank/DDBJ whole genome shotgun (WGS) entry which is preliminary data.</text>
</comment>
<dbReference type="OrthoDB" id="9788468at2"/>
<dbReference type="RefSeq" id="WP_061974204.1">
    <property type="nucleotide sequence ID" value="NZ_FMAV01000003.1"/>
</dbReference>
<name>A0A0V8J569_9BACL</name>
<reference evidence="2 3" key="1">
    <citation type="journal article" date="2014" name="Antonie Van Leeuwenhoek">
        <title>Fictibacillus enclensis sp. nov., isolated from marine sediment.</title>
        <authorList>
            <person name="Dastager S.G."/>
            <person name="Mawlankar R."/>
            <person name="Srinivasan K."/>
            <person name="Tang S.K."/>
            <person name="Lee J.C."/>
            <person name="Ramana V.V."/>
            <person name="Shouche Y.S."/>
        </authorList>
    </citation>
    <scope>NUCLEOTIDE SEQUENCE [LARGE SCALE GENOMIC DNA]</scope>
    <source>
        <strain evidence="2 3">NIO-1003</strain>
    </source>
</reference>
<keyword evidence="2" id="KW-0456">Lyase</keyword>
<sequence>MQNQTQSPANILGTNVITQIGILVHDIEKTAQAYADFFGVEKPPCNWTDSADIAQTEYRGKPSEARAMLAFFDMGSLQLELIQPDEKPSTWREYLDEHGEGPHHIAFVVEGMREKVMLMEGKNMSLLQKGEYTGGRYAYMDTFKDLKIIFELLENDK</sequence>
<dbReference type="AlphaFoldDB" id="A0A0V8J569"/>
<dbReference type="Proteomes" id="UP000054099">
    <property type="component" value="Unassembled WGS sequence"/>
</dbReference>
<evidence type="ECO:0000313" key="2">
    <source>
        <dbReference type="EMBL" id="KSU82172.1"/>
    </source>
</evidence>
<dbReference type="PANTHER" id="PTHR43048:SF3">
    <property type="entry name" value="METHYLMALONYL-COA EPIMERASE, MITOCHONDRIAL"/>
    <property type="match status" value="1"/>
</dbReference>
<organism evidence="2 3">
    <name type="scientific">Fictibacillus enclensis</name>
    <dbReference type="NCBI Taxonomy" id="1017270"/>
    <lineage>
        <taxon>Bacteria</taxon>
        <taxon>Bacillati</taxon>
        <taxon>Bacillota</taxon>
        <taxon>Bacilli</taxon>
        <taxon>Bacillales</taxon>
        <taxon>Fictibacillaceae</taxon>
        <taxon>Fictibacillus</taxon>
    </lineage>
</organism>
<evidence type="ECO:0000256" key="1">
    <source>
        <dbReference type="ARBA" id="ARBA00022723"/>
    </source>
</evidence>
<evidence type="ECO:0000313" key="3">
    <source>
        <dbReference type="Proteomes" id="UP000054099"/>
    </source>
</evidence>
<dbReference type="PANTHER" id="PTHR43048">
    <property type="entry name" value="METHYLMALONYL-COA EPIMERASE"/>
    <property type="match status" value="1"/>
</dbReference>
<dbReference type="Gene3D" id="3.10.180.10">
    <property type="entry name" value="2,3-Dihydroxybiphenyl 1,2-Dioxygenase, domain 1"/>
    <property type="match status" value="1"/>
</dbReference>
<proteinExistence type="predicted"/>
<dbReference type="SUPFAM" id="SSF54593">
    <property type="entry name" value="Glyoxalase/Bleomycin resistance protein/Dihydroxybiphenyl dioxygenase"/>
    <property type="match status" value="1"/>
</dbReference>
<protein>
    <submittedName>
        <fullName evidence="2">Lactoylglutathione lyase</fullName>
    </submittedName>
</protein>
<dbReference type="GO" id="GO:0046872">
    <property type="term" value="F:metal ion binding"/>
    <property type="evidence" value="ECO:0007669"/>
    <property type="project" value="UniProtKB-KW"/>
</dbReference>
<dbReference type="InterPro" id="IPR051785">
    <property type="entry name" value="MMCE/EMCE_epimerase"/>
</dbReference>
<accession>A0A0V8J569</accession>
<dbReference type="GO" id="GO:0004493">
    <property type="term" value="F:methylmalonyl-CoA epimerase activity"/>
    <property type="evidence" value="ECO:0007669"/>
    <property type="project" value="TreeGrafter"/>
</dbReference>